<feature type="signal peptide" evidence="1">
    <location>
        <begin position="1"/>
        <end position="27"/>
    </location>
</feature>
<name>A0A4R3HTR1_PAULE</name>
<dbReference type="RefSeq" id="WP_132260505.1">
    <property type="nucleotide sequence ID" value="NZ_SLZQ01000022.1"/>
</dbReference>
<organism evidence="3 4">
    <name type="scientific">Paucimonas lemoignei</name>
    <name type="common">Pseudomonas lemoignei</name>
    <dbReference type="NCBI Taxonomy" id="29443"/>
    <lineage>
        <taxon>Bacteria</taxon>
        <taxon>Pseudomonadati</taxon>
        <taxon>Pseudomonadota</taxon>
        <taxon>Betaproteobacteria</taxon>
        <taxon>Burkholderiales</taxon>
        <taxon>Burkholderiaceae</taxon>
        <taxon>Paucimonas</taxon>
    </lineage>
</organism>
<dbReference type="AlphaFoldDB" id="A0A4R3HTR1"/>
<feature type="domain" description="LysM" evidence="2">
    <location>
        <begin position="39"/>
        <end position="88"/>
    </location>
</feature>
<keyword evidence="1" id="KW-0732">Signal</keyword>
<dbReference type="InterPro" id="IPR052196">
    <property type="entry name" value="Bact_Kbp"/>
</dbReference>
<comment type="caution">
    <text evidence="3">The sequence shown here is derived from an EMBL/GenBank/DDBJ whole genome shotgun (WGS) entry which is preliminary data.</text>
</comment>
<dbReference type="Pfam" id="PF01476">
    <property type="entry name" value="LysM"/>
    <property type="match status" value="1"/>
</dbReference>
<protein>
    <submittedName>
        <fullName evidence="3">LysM domain-containing protein</fullName>
    </submittedName>
</protein>
<dbReference type="EMBL" id="SLZQ01000022">
    <property type="protein sequence ID" value="TCS32565.1"/>
    <property type="molecule type" value="Genomic_DNA"/>
</dbReference>
<dbReference type="InterPro" id="IPR018392">
    <property type="entry name" value="LysM"/>
</dbReference>
<dbReference type="CDD" id="cd00118">
    <property type="entry name" value="LysM"/>
    <property type="match status" value="1"/>
</dbReference>
<dbReference type="PANTHER" id="PTHR34700">
    <property type="entry name" value="POTASSIUM BINDING PROTEIN KBP"/>
    <property type="match status" value="1"/>
</dbReference>
<dbReference type="SUPFAM" id="SSF54106">
    <property type="entry name" value="LysM domain"/>
    <property type="match status" value="1"/>
</dbReference>
<proteinExistence type="predicted"/>
<gene>
    <name evidence="3" type="ORF">EDC30_1225</name>
</gene>
<dbReference type="InterPro" id="IPR036779">
    <property type="entry name" value="LysM_dom_sf"/>
</dbReference>
<evidence type="ECO:0000256" key="1">
    <source>
        <dbReference type="SAM" id="SignalP"/>
    </source>
</evidence>
<dbReference type="OrthoDB" id="9765158at2"/>
<feature type="chain" id="PRO_5020281646" evidence="1">
    <location>
        <begin position="28"/>
        <end position="358"/>
    </location>
</feature>
<evidence type="ECO:0000259" key="2">
    <source>
        <dbReference type="PROSITE" id="PS51782"/>
    </source>
</evidence>
<sequence length="358" mass="38475">MKNFSTAVVSLAFAAASASFLSPAAFAAQKCEFKADAPDSHKVVRGDTLWDISGKFLQHPWCWPQVWGLNRDQIKNPHWIYPGQIVYFDRATGRLSLGRPVGSTSGADGSVRLSPQARIEGVGQDAVPAIPSGVIEPFLSQPLIVTTAELAGTPRIVATPEGRVNLGKGDKAYVLGELNGATSFQAFRPGKPLIDPDTRKVIGYEAAYLGTLKLNQAGKAANEAHSFTVVTSKEEMGVGDRLLAVQPTPLLNYVPHEPETPVSARIVSVYGGVTHAGQNQIVSINRGARDGIDIGSVLELYRNGGVVKDRTDSRSAIKLPDEKYGALFVFRVFDNISYALIMQVTDTVQIGDFAKSPQ</sequence>
<reference evidence="3 4" key="1">
    <citation type="submission" date="2019-03" db="EMBL/GenBank/DDBJ databases">
        <title>Genomic Encyclopedia of Type Strains, Phase IV (KMG-IV): sequencing the most valuable type-strain genomes for metagenomic binning, comparative biology and taxonomic classification.</title>
        <authorList>
            <person name="Goeker M."/>
        </authorList>
    </citation>
    <scope>NUCLEOTIDE SEQUENCE [LARGE SCALE GENOMIC DNA]</scope>
    <source>
        <strain evidence="3 4">DSM 7445</strain>
    </source>
</reference>
<accession>A0A4R3HTR1</accession>
<dbReference type="PROSITE" id="PS51782">
    <property type="entry name" value="LYSM"/>
    <property type="match status" value="1"/>
</dbReference>
<evidence type="ECO:0000313" key="4">
    <source>
        <dbReference type="Proteomes" id="UP000295382"/>
    </source>
</evidence>
<dbReference type="Proteomes" id="UP000295382">
    <property type="component" value="Unassembled WGS sequence"/>
</dbReference>
<keyword evidence="4" id="KW-1185">Reference proteome</keyword>
<dbReference type="Gene3D" id="3.10.350.10">
    <property type="entry name" value="LysM domain"/>
    <property type="match status" value="1"/>
</dbReference>
<dbReference type="PANTHER" id="PTHR34700:SF4">
    <property type="entry name" value="PHAGE-LIKE ELEMENT PBSX PROTEIN XKDP"/>
    <property type="match status" value="1"/>
</dbReference>
<evidence type="ECO:0000313" key="3">
    <source>
        <dbReference type="EMBL" id="TCS32565.1"/>
    </source>
</evidence>